<accession>A0ABV2QAS1</accession>
<gene>
    <name evidence="1" type="ORF">ABIE13_002836</name>
</gene>
<dbReference type="EMBL" id="JBEPSH010000005">
    <property type="protein sequence ID" value="MET4577725.1"/>
    <property type="molecule type" value="Genomic_DNA"/>
</dbReference>
<protein>
    <submittedName>
        <fullName evidence="1">Uncharacterized protein</fullName>
    </submittedName>
</protein>
<keyword evidence="2" id="KW-1185">Reference proteome</keyword>
<comment type="caution">
    <text evidence="1">The sequence shown here is derived from an EMBL/GenBank/DDBJ whole genome shotgun (WGS) entry which is preliminary data.</text>
</comment>
<evidence type="ECO:0000313" key="2">
    <source>
        <dbReference type="Proteomes" id="UP001549320"/>
    </source>
</evidence>
<sequence>MPFFHTVVWLDHHHAQLIHFDAEQSETRKLHAHSHATSQHASEVRTQHEFFGKVCDALDGMESVLMTGGHTVQADFRHYVDKHRPALVPRITGWETVDHPSEAQLLALGRQRRHQAVIGLVTGQ</sequence>
<dbReference type="RefSeq" id="WP_354444345.1">
    <property type="nucleotide sequence ID" value="NZ_JBEPSH010000005.1"/>
</dbReference>
<name>A0ABV2QAS1_9BURK</name>
<proteinExistence type="predicted"/>
<evidence type="ECO:0000313" key="1">
    <source>
        <dbReference type="EMBL" id="MET4577725.1"/>
    </source>
</evidence>
<reference evidence="1 2" key="1">
    <citation type="submission" date="2024-06" db="EMBL/GenBank/DDBJ databases">
        <title>Sorghum-associated microbial communities from plants grown in Nebraska, USA.</title>
        <authorList>
            <person name="Schachtman D."/>
        </authorList>
    </citation>
    <scope>NUCLEOTIDE SEQUENCE [LARGE SCALE GENOMIC DNA]</scope>
    <source>
        <strain evidence="1 2">2709</strain>
    </source>
</reference>
<organism evidence="1 2">
    <name type="scientific">Ottowia thiooxydans</name>
    <dbReference type="NCBI Taxonomy" id="219182"/>
    <lineage>
        <taxon>Bacteria</taxon>
        <taxon>Pseudomonadati</taxon>
        <taxon>Pseudomonadota</taxon>
        <taxon>Betaproteobacteria</taxon>
        <taxon>Burkholderiales</taxon>
        <taxon>Comamonadaceae</taxon>
        <taxon>Ottowia</taxon>
    </lineage>
</organism>
<dbReference type="Proteomes" id="UP001549320">
    <property type="component" value="Unassembled WGS sequence"/>
</dbReference>
<dbReference type="SUPFAM" id="SSF53137">
    <property type="entry name" value="Translational machinery components"/>
    <property type="match status" value="1"/>
</dbReference>